<dbReference type="InterPro" id="IPR007922">
    <property type="entry name" value="DciA-like"/>
</dbReference>
<keyword evidence="2" id="KW-1185">Reference proteome</keyword>
<evidence type="ECO:0000313" key="2">
    <source>
        <dbReference type="Proteomes" id="UP000294575"/>
    </source>
</evidence>
<dbReference type="EMBL" id="SNYK01000003">
    <property type="protein sequence ID" value="TDQ38920.1"/>
    <property type="molecule type" value="Genomic_DNA"/>
</dbReference>
<accession>A0A4R6TYB8</accession>
<name>A0A4R6TYB8_9GAMM</name>
<proteinExistence type="predicted"/>
<dbReference type="RefSeq" id="WP_101497766.1">
    <property type="nucleotide sequence ID" value="NZ_LNJZ01000009.1"/>
</dbReference>
<organism evidence="1 2">
    <name type="scientific">Thiopseudomonas denitrificans</name>
    <dbReference type="NCBI Taxonomy" id="1501432"/>
    <lineage>
        <taxon>Bacteria</taxon>
        <taxon>Pseudomonadati</taxon>
        <taxon>Pseudomonadota</taxon>
        <taxon>Gammaproteobacteria</taxon>
        <taxon>Pseudomonadales</taxon>
        <taxon>Pseudomonadaceae</taxon>
        <taxon>Thiopseudomonas</taxon>
    </lineage>
</organism>
<dbReference type="AlphaFoldDB" id="A0A4R6TYB8"/>
<evidence type="ECO:0000313" key="1">
    <source>
        <dbReference type="EMBL" id="TDQ38920.1"/>
    </source>
</evidence>
<gene>
    <name evidence="1" type="ORF">DFQ45_10384</name>
</gene>
<dbReference type="Proteomes" id="UP000294575">
    <property type="component" value="Unassembled WGS sequence"/>
</dbReference>
<protein>
    <submittedName>
        <fullName evidence="1">Uncharacterized protein DUF721</fullName>
    </submittedName>
</protein>
<reference evidence="1 2" key="1">
    <citation type="submission" date="2019-03" db="EMBL/GenBank/DDBJ databases">
        <title>Genomic Encyclopedia of Type Strains, Phase IV (KMG-IV): sequencing the most valuable type-strain genomes for metagenomic binning, comparative biology and taxonomic classification.</title>
        <authorList>
            <person name="Goeker M."/>
        </authorList>
    </citation>
    <scope>NUCLEOTIDE SEQUENCE [LARGE SCALE GENOMIC DNA]</scope>
    <source>
        <strain evidence="1 2">DSM 28679</strain>
    </source>
</reference>
<dbReference type="Pfam" id="PF05258">
    <property type="entry name" value="DciA"/>
    <property type="match status" value="1"/>
</dbReference>
<sequence length="148" mass="16908">MNKPLKPAAHVLRGNPLLQRLLRQAENLSRLQTLVHGQLSPAIREQLRMGGYDDGVLTLILADAVWITRLRYQQERLVQQLRQHAEFSGLQRIRLKVRPAGDAPPVLHEERRYLSDTASQNIRQGAEGIEDPELREALQRLAQNIRSS</sequence>
<dbReference type="OrthoDB" id="7025214at2"/>
<comment type="caution">
    <text evidence="1">The sequence shown here is derived from an EMBL/GenBank/DDBJ whole genome shotgun (WGS) entry which is preliminary data.</text>
</comment>